<dbReference type="CDD" id="cd12152">
    <property type="entry name" value="F1-ATPase_delta"/>
    <property type="match status" value="1"/>
</dbReference>
<dbReference type="EMBL" id="LCJB01000039">
    <property type="protein sequence ID" value="KKT70003.1"/>
    <property type="molecule type" value="Genomic_DNA"/>
</dbReference>
<evidence type="ECO:0000313" key="12">
    <source>
        <dbReference type="EMBL" id="KKT70003.1"/>
    </source>
</evidence>
<dbReference type="InterPro" id="IPR036771">
    <property type="entry name" value="ATPsynth_dsu/esu_N"/>
</dbReference>
<dbReference type="PANTHER" id="PTHR13822">
    <property type="entry name" value="ATP SYNTHASE DELTA/EPSILON CHAIN"/>
    <property type="match status" value="1"/>
</dbReference>
<dbReference type="GO" id="GO:0012505">
    <property type="term" value="C:endomembrane system"/>
    <property type="evidence" value="ECO:0007669"/>
    <property type="project" value="UniProtKB-SubCell"/>
</dbReference>
<dbReference type="SUPFAM" id="SSF51344">
    <property type="entry name" value="Epsilon subunit of F1F0-ATP synthase N-terminal domain"/>
    <property type="match status" value="1"/>
</dbReference>
<dbReference type="PANTHER" id="PTHR13822:SF10">
    <property type="entry name" value="ATP SYNTHASE EPSILON CHAIN, CHLOROPLASTIC"/>
    <property type="match status" value="1"/>
</dbReference>
<keyword evidence="8" id="KW-1003">Cell membrane</keyword>
<evidence type="ECO:0000256" key="9">
    <source>
        <dbReference type="RuleBase" id="RU003656"/>
    </source>
</evidence>
<keyword evidence="3 8" id="KW-0813">Transport</keyword>
<comment type="function">
    <text evidence="8">Produces ATP from ADP in the presence of a proton gradient across the membrane.</text>
</comment>
<gene>
    <name evidence="8" type="primary">atpC</name>
    <name evidence="12" type="ORF">UW63_C0039G0010</name>
</gene>
<evidence type="ECO:0000256" key="1">
    <source>
        <dbReference type="ARBA" id="ARBA00004184"/>
    </source>
</evidence>
<evidence type="ECO:0000259" key="11">
    <source>
        <dbReference type="Pfam" id="PF02823"/>
    </source>
</evidence>
<dbReference type="InterPro" id="IPR020546">
    <property type="entry name" value="ATP_synth_F1_dsu/esu_N"/>
</dbReference>
<accession>A0A0G1JF79</accession>
<dbReference type="GO" id="GO:0005524">
    <property type="term" value="F:ATP binding"/>
    <property type="evidence" value="ECO:0007669"/>
    <property type="project" value="UniProtKB-UniRule"/>
</dbReference>
<evidence type="ECO:0000313" key="13">
    <source>
        <dbReference type="Proteomes" id="UP000034154"/>
    </source>
</evidence>
<evidence type="ECO:0000256" key="3">
    <source>
        <dbReference type="ARBA" id="ARBA00022448"/>
    </source>
</evidence>
<dbReference type="Gene3D" id="2.60.15.10">
    <property type="entry name" value="F0F1 ATP synthase delta/epsilon subunit, N-terminal"/>
    <property type="match status" value="1"/>
</dbReference>
<dbReference type="GO" id="GO:0005886">
    <property type="term" value="C:plasma membrane"/>
    <property type="evidence" value="ECO:0007669"/>
    <property type="project" value="UniProtKB-SubCell"/>
</dbReference>
<proteinExistence type="inferred from homology"/>
<dbReference type="Pfam" id="PF02823">
    <property type="entry name" value="ATP-synt_DE_N"/>
    <property type="match status" value="1"/>
</dbReference>
<evidence type="ECO:0000256" key="5">
    <source>
        <dbReference type="ARBA" id="ARBA00023136"/>
    </source>
</evidence>
<dbReference type="GO" id="GO:0046933">
    <property type="term" value="F:proton-transporting ATP synthase activity, rotational mechanism"/>
    <property type="evidence" value="ECO:0007669"/>
    <property type="project" value="UniProtKB-UniRule"/>
</dbReference>
<comment type="similarity">
    <text evidence="2 8 9">Belongs to the ATPase epsilon chain family.</text>
</comment>
<evidence type="ECO:0000256" key="4">
    <source>
        <dbReference type="ARBA" id="ARBA00023065"/>
    </source>
</evidence>
<reference evidence="12 13" key="1">
    <citation type="journal article" date="2015" name="Nature">
        <title>rRNA introns, odd ribosomes, and small enigmatic genomes across a large radiation of phyla.</title>
        <authorList>
            <person name="Brown C.T."/>
            <person name="Hug L.A."/>
            <person name="Thomas B.C."/>
            <person name="Sharon I."/>
            <person name="Castelle C.J."/>
            <person name="Singh A."/>
            <person name="Wilkins M.J."/>
            <person name="Williams K.H."/>
            <person name="Banfield J.F."/>
        </authorList>
    </citation>
    <scope>NUCLEOTIDE SEQUENCE [LARGE SCALE GENOMIC DNA]</scope>
</reference>
<dbReference type="GO" id="GO:0045259">
    <property type="term" value="C:proton-transporting ATP synthase complex"/>
    <property type="evidence" value="ECO:0007669"/>
    <property type="project" value="UniProtKB-KW"/>
</dbReference>
<evidence type="ECO:0000256" key="2">
    <source>
        <dbReference type="ARBA" id="ARBA00005712"/>
    </source>
</evidence>
<dbReference type="Proteomes" id="UP000034154">
    <property type="component" value="Unassembled WGS sequence"/>
</dbReference>
<feature type="domain" description="ATP synthase F1 complex delta/epsilon subunit N-terminal" evidence="11">
    <location>
        <begin position="4"/>
        <end position="83"/>
    </location>
</feature>
<organism evidence="12 13">
    <name type="scientific">Candidatus Uhrbacteria bacterium GW2011_GWF2_44_350</name>
    <dbReference type="NCBI Taxonomy" id="1619000"/>
    <lineage>
        <taxon>Bacteria</taxon>
        <taxon>Candidatus Uhriibacteriota</taxon>
    </lineage>
</organism>
<evidence type="ECO:0000256" key="6">
    <source>
        <dbReference type="ARBA" id="ARBA00023196"/>
    </source>
</evidence>
<keyword evidence="7 8" id="KW-0066">ATP synthesis</keyword>
<dbReference type="InterPro" id="IPR001469">
    <property type="entry name" value="ATP_synth_F1_dsu/esu"/>
</dbReference>
<evidence type="ECO:0000256" key="8">
    <source>
        <dbReference type="HAMAP-Rule" id="MF_00530"/>
    </source>
</evidence>
<keyword evidence="4 8" id="KW-0406">Ion transport</keyword>
<name>A0A0G1JF79_9BACT</name>
<evidence type="ECO:0000256" key="7">
    <source>
        <dbReference type="ARBA" id="ARBA00023310"/>
    </source>
</evidence>
<keyword evidence="8" id="KW-0375">Hydrogen ion transport</keyword>
<feature type="coiled-coil region" evidence="10">
    <location>
        <begin position="79"/>
        <end position="111"/>
    </location>
</feature>
<keyword evidence="6 8" id="KW-0139">CF(1)</keyword>
<keyword evidence="10" id="KW-0175">Coiled coil</keyword>
<evidence type="ECO:0000256" key="10">
    <source>
        <dbReference type="SAM" id="Coils"/>
    </source>
</evidence>
<keyword evidence="5 8" id="KW-0472">Membrane</keyword>
<dbReference type="AlphaFoldDB" id="A0A0G1JF79"/>
<comment type="subcellular location">
    <subcellularLocation>
        <location evidence="8">Cell membrane</location>
        <topology evidence="8">Peripheral membrane protein</topology>
    </subcellularLocation>
    <subcellularLocation>
        <location evidence="1">Endomembrane system</location>
        <topology evidence="1">Peripheral membrane protein</topology>
    </subcellularLocation>
</comment>
<comment type="subunit">
    <text evidence="8 9">F-type ATPases have 2 components, CF(1) - the catalytic core - and CF(0) - the membrane proton channel. CF(1) has five subunits: alpha(3), beta(3), gamma(1), delta(1), epsilon(1). CF(0) has three main subunits: a, b and c.</text>
</comment>
<dbReference type="NCBIfam" id="TIGR01216">
    <property type="entry name" value="ATP_synt_epsi"/>
    <property type="match status" value="1"/>
</dbReference>
<protein>
    <recommendedName>
        <fullName evidence="8">ATP synthase epsilon chain</fullName>
    </recommendedName>
    <alternativeName>
        <fullName evidence="8">ATP synthase F1 sector epsilon subunit</fullName>
    </alternativeName>
    <alternativeName>
        <fullName evidence="8">F-ATPase epsilon subunit</fullName>
    </alternativeName>
</protein>
<comment type="caution">
    <text evidence="12">The sequence shown here is derived from an EMBL/GenBank/DDBJ whole genome shotgun (WGS) entry which is preliminary data.</text>
</comment>
<dbReference type="HAMAP" id="MF_00530">
    <property type="entry name" value="ATP_synth_epsil_bac"/>
    <property type="match status" value="1"/>
</dbReference>
<sequence>MKQLTIKIVTPERIVFEGEAESLSVMTETGEITLLPDHIPLVTSLRPGEMRLKQNGEENLMVVSTGFLEVRPGNQIVVLADTAERVEELELEKIEAAREEARKILSEKRAISDVSAAAATAALEREMARYRVAIKKRKIPRNPINN</sequence>